<dbReference type="InterPro" id="IPR002022">
    <property type="entry name" value="Pec_lyase"/>
</dbReference>
<protein>
    <submittedName>
        <fullName evidence="5">Pectate lyase</fullName>
    </submittedName>
</protein>
<dbReference type="SMART" id="SM00656">
    <property type="entry name" value="Amb_all"/>
    <property type="match status" value="1"/>
</dbReference>
<dbReference type="Proteomes" id="UP001500547">
    <property type="component" value="Unassembled WGS sequence"/>
</dbReference>
<evidence type="ECO:0000256" key="3">
    <source>
        <dbReference type="SAM" id="SignalP"/>
    </source>
</evidence>
<keyword evidence="2" id="KW-0964">Secreted</keyword>
<keyword evidence="6" id="KW-1185">Reference proteome</keyword>
<name>A0ABP9R6R8_9RHOO</name>
<accession>A0ABP9R6R8</accession>
<evidence type="ECO:0000256" key="2">
    <source>
        <dbReference type="RuleBase" id="RU361173"/>
    </source>
</evidence>
<dbReference type="GO" id="GO:0016829">
    <property type="term" value="F:lyase activity"/>
    <property type="evidence" value="ECO:0007669"/>
    <property type="project" value="UniProtKB-KW"/>
</dbReference>
<feature type="domain" description="Pectate lyase" evidence="4">
    <location>
        <begin position="41"/>
        <end position="288"/>
    </location>
</feature>
<gene>
    <name evidence="5" type="ORF">GCM10025770_37990</name>
</gene>
<keyword evidence="2" id="KW-0624">Polysaccharide degradation</keyword>
<keyword evidence="2" id="KW-0119">Carbohydrate metabolism</keyword>
<comment type="caution">
    <text evidence="5">The sequence shown here is derived from an EMBL/GenBank/DDBJ whole genome shotgun (WGS) entry which is preliminary data.</text>
</comment>
<sequence>MKLKTTAALTILALTSSAYAANTGGFATTDGGNVSGAKSFTAKSHTEINKIIADATKDVKSGAYPLIITYTGNEDAAIAKIIKDSTPDSSGKCPAPHWDDAYRSVEIKGFTKGITIIGAKGSSGNFGIPIIDSKNVIIRNMKLGALGGAAKDADLIRIDSSSNIWIDHNELFSSNHECKGSPDGDLTFEGALDIKKDSHNITVSYNYFHDHKKVGLDGAANTDIAGGREITYHHNVYENVNARLPLQRGGWTHEYNNLYSNVTTSGIAVRAGGYALIEKNYFEKAKDPVICLDTSGCGDWDLRSNNLTSAADNSKYSITWSKVSGNQKSAESWKTTKAFPKTLGYSYSPVTAACVKAKLKNVAGVGKDGAQLAASGC</sequence>
<dbReference type="RefSeq" id="WP_345534691.1">
    <property type="nucleotide sequence ID" value="NZ_BAABLD010000017.1"/>
</dbReference>
<dbReference type="EMBL" id="BAABLD010000017">
    <property type="protein sequence ID" value="GAA5172195.1"/>
    <property type="molecule type" value="Genomic_DNA"/>
</dbReference>
<dbReference type="InterPro" id="IPR012334">
    <property type="entry name" value="Pectin_lyas_fold"/>
</dbReference>
<evidence type="ECO:0000313" key="6">
    <source>
        <dbReference type="Proteomes" id="UP001500547"/>
    </source>
</evidence>
<dbReference type="SUPFAM" id="SSF51126">
    <property type="entry name" value="Pectin lyase-like"/>
    <property type="match status" value="1"/>
</dbReference>
<dbReference type="Pfam" id="PF00544">
    <property type="entry name" value="Pectate_lyase_4"/>
    <property type="match status" value="1"/>
</dbReference>
<keyword evidence="1 2" id="KW-0456">Lyase</keyword>
<comment type="similarity">
    <text evidence="2">Belongs to the polysaccharide lyase 1 family.</text>
</comment>
<dbReference type="InterPro" id="IPR011050">
    <property type="entry name" value="Pectin_lyase_fold/virulence"/>
</dbReference>
<evidence type="ECO:0000256" key="1">
    <source>
        <dbReference type="ARBA" id="ARBA00023239"/>
    </source>
</evidence>
<feature type="chain" id="PRO_5045552627" evidence="3">
    <location>
        <begin position="21"/>
        <end position="377"/>
    </location>
</feature>
<comment type="subcellular location">
    <subcellularLocation>
        <location evidence="2">Secreted</location>
    </subcellularLocation>
</comment>
<evidence type="ECO:0000259" key="4">
    <source>
        <dbReference type="SMART" id="SM00656"/>
    </source>
</evidence>
<dbReference type="InterPro" id="IPR045032">
    <property type="entry name" value="PEL"/>
</dbReference>
<dbReference type="PANTHER" id="PTHR31683:SF18">
    <property type="entry name" value="PECTATE LYASE 21-RELATED"/>
    <property type="match status" value="1"/>
</dbReference>
<evidence type="ECO:0000313" key="5">
    <source>
        <dbReference type="EMBL" id="GAA5172195.1"/>
    </source>
</evidence>
<dbReference type="Gene3D" id="2.160.20.10">
    <property type="entry name" value="Single-stranded right-handed beta-helix, Pectin lyase-like"/>
    <property type="match status" value="1"/>
</dbReference>
<proteinExistence type="inferred from homology"/>
<reference evidence="6" key="1">
    <citation type="journal article" date="2019" name="Int. J. Syst. Evol. Microbiol.">
        <title>The Global Catalogue of Microorganisms (GCM) 10K type strain sequencing project: providing services to taxonomists for standard genome sequencing and annotation.</title>
        <authorList>
            <consortium name="The Broad Institute Genomics Platform"/>
            <consortium name="The Broad Institute Genome Sequencing Center for Infectious Disease"/>
            <person name="Wu L."/>
            <person name="Ma J."/>
        </authorList>
    </citation>
    <scope>NUCLEOTIDE SEQUENCE [LARGE SCALE GENOMIC DNA]</scope>
    <source>
        <strain evidence="6">JCM 18715</strain>
    </source>
</reference>
<organism evidence="5 6">
    <name type="scientific">Viridibacterium curvum</name>
    <dbReference type="NCBI Taxonomy" id="1101404"/>
    <lineage>
        <taxon>Bacteria</taxon>
        <taxon>Pseudomonadati</taxon>
        <taxon>Pseudomonadota</taxon>
        <taxon>Betaproteobacteria</taxon>
        <taxon>Rhodocyclales</taxon>
        <taxon>Rhodocyclaceae</taxon>
        <taxon>Viridibacterium</taxon>
    </lineage>
</organism>
<feature type="signal peptide" evidence="3">
    <location>
        <begin position="1"/>
        <end position="20"/>
    </location>
</feature>
<keyword evidence="3" id="KW-0732">Signal</keyword>
<dbReference type="PANTHER" id="PTHR31683">
    <property type="entry name" value="PECTATE LYASE 18-RELATED"/>
    <property type="match status" value="1"/>
</dbReference>